<protein>
    <submittedName>
        <fullName evidence="2">Ketosteroid isomerase-like protein</fullName>
    </submittedName>
</protein>
<dbReference type="InterPro" id="IPR037401">
    <property type="entry name" value="SnoaL-like"/>
</dbReference>
<sequence>MTSQGETRIREIMAAKAAAMIDGDAKRIVAQYAPDIVKYDLAPPLRNVAPLDAEALASWFAAFDGPVDYEIRDLEVFAGEDLAYCHSLNRLSATPHGSPEQFDLWFRVTVCLRKIDGDWLTAHEHSSTPFYMDGSFGAALDLQP</sequence>
<dbReference type="InterPro" id="IPR032710">
    <property type="entry name" value="NTF2-like_dom_sf"/>
</dbReference>
<organism evidence="2 3">
    <name type="scientific">Kibdelosporangium banguiense</name>
    <dbReference type="NCBI Taxonomy" id="1365924"/>
    <lineage>
        <taxon>Bacteria</taxon>
        <taxon>Bacillati</taxon>
        <taxon>Actinomycetota</taxon>
        <taxon>Actinomycetes</taxon>
        <taxon>Pseudonocardiales</taxon>
        <taxon>Pseudonocardiaceae</taxon>
        <taxon>Kibdelosporangium</taxon>
    </lineage>
</organism>
<name>A0ABS4T6F3_9PSEU</name>
<comment type="caution">
    <text evidence="2">The sequence shown here is derived from an EMBL/GenBank/DDBJ whole genome shotgun (WGS) entry which is preliminary data.</text>
</comment>
<evidence type="ECO:0000313" key="3">
    <source>
        <dbReference type="Proteomes" id="UP001519332"/>
    </source>
</evidence>
<gene>
    <name evidence="2" type="ORF">JOF56_000396</name>
</gene>
<accession>A0ABS4T6F3</accession>
<dbReference type="EMBL" id="JAGINW010000001">
    <property type="protein sequence ID" value="MBP2320011.1"/>
    <property type="molecule type" value="Genomic_DNA"/>
</dbReference>
<proteinExistence type="predicted"/>
<dbReference type="RefSeq" id="WP_209633771.1">
    <property type="nucleotide sequence ID" value="NZ_JAGINW010000001.1"/>
</dbReference>
<keyword evidence="3" id="KW-1185">Reference proteome</keyword>
<feature type="domain" description="SnoaL-like" evidence="1">
    <location>
        <begin position="9"/>
        <end position="130"/>
    </location>
</feature>
<evidence type="ECO:0000259" key="1">
    <source>
        <dbReference type="Pfam" id="PF13474"/>
    </source>
</evidence>
<dbReference type="Proteomes" id="UP001519332">
    <property type="component" value="Unassembled WGS sequence"/>
</dbReference>
<dbReference type="SUPFAM" id="SSF54427">
    <property type="entry name" value="NTF2-like"/>
    <property type="match status" value="1"/>
</dbReference>
<dbReference type="Gene3D" id="3.10.450.50">
    <property type="match status" value="1"/>
</dbReference>
<reference evidence="2 3" key="1">
    <citation type="submission" date="2021-03" db="EMBL/GenBank/DDBJ databases">
        <title>Sequencing the genomes of 1000 actinobacteria strains.</title>
        <authorList>
            <person name="Klenk H.-P."/>
        </authorList>
    </citation>
    <scope>NUCLEOTIDE SEQUENCE [LARGE SCALE GENOMIC DNA]</scope>
    <source>
        <strain evidence="2 3">DSM 46670</strain>
    </source>
</reference>
<dbReference type="Pfam" id="PF13474">
    <property type="entry name" value="SnoaL_3"/>
    <property type="match status" value="1"/>
</dbReference>
<evidence type="ECO:0000313" key="2">
    <source>
        <dbReference type="EMBL" id="MBP2320011.1"/>
    </source>
</evidence>